<dbReference type="Proteomes" id="UP000523431">
    <property type="component" value="Unassembled WGS sequence"/>
</dbReference>
<evidence type="ECO:0000313" key="2">
    <source>
        <dbReference type="EMBL" id="MBB4482433.1"/>
    </source>
</evidence>
<dbReference type="InterPro" id="IPR051604">
    <property type="entry name" value="Ergot_Alk_Oxidoreductase"/>
</dbReference>
<protein>
    <submittedName>
        <fullName evidence="2">Uncharacterized protein YbjT (DUF2867 family)</fullName>
    </submittedName>
</protein>
<proteinExistence type="predicted"/>
<dbReference type="EMBL" id="JACIID010000013">
    <property type="protein sequence ID" value="MBB4538262.1"/>
    <property type="molecule type" value="Genomic_DNA"/>
</dbReference>
<comment type="caution">
    <text evidence="2">The sequence shown here is derived from an EMBL/GenBank/DDBJ whole genome shotgun (WGS) entry which is preliminary data.</text>
</comment>
<organism evidence="2 5">
    <name type="scientific">Rhizobium etli</name>
    <dbReference type="NCBI Taxonomy" id="29449"/>
    <lineage>
        <taxon>Bacteria</taxon>
        <taxon>Pseudomonadati</taxon>
        <taxon>Pseudomonadota</taxon>
        <taxon>Alphaproteobacteria</taxon>
        <taxon>Hyphomicrobiales</taxon>
        <taxon>Rhizobiaceae</taxon>
        <taxon>Rhizobium/Agrobacterium group</taxon>
        <taxon>Rhizobium</taxon>
    </lineage>
</organism>
<dbReference type="AlphaFoldDB" id="A0A7W6VDT0"/>
<gene>
    <name evidence="2" type="ORF">GGE46_005046</name>
    <name evidence="3" type="ORF">GGE57_005043</name>
</gene>
<dbReference type="InterPro" id="IPR008030">
    <property type="entry name" value="NmrA-like"/>
</dbReference>
<dbReference type="EMBL" id="JACIHU010000013">
    <property type="protein sequence ID" value="MBB4482433.1"/>
    <property type="molecule type" value="Genomic_DNA"/>
</dbReference>
<dbReference type="Gene3D" id="3.90.25.10">
    <property type="entry name" value="UDP-galactose 4-epimerase, domain 1"/>
    <property type="match status" value="1"/>
</dbReference>
<dbReference type="PANTHER" id="PTHR43162">
    <property type="match status" value="1"/>
</dbReference>
<feature type="domain" description="NmrA-like" evidence="1">
    <location>
        <begin position="3"/>
        <end position="235"/>
    </location>
</feature>
<evidence type="ECO:0000313" key="3">
    <source>
        <dbReference type="EMBL" id="MBB4538262.1"/>
    </source>
</evidence>
<reference evidence="4 5" key="1">
    <citation type="submission" date="2020-08" db="EMBL/GenBank/DDBJ databases">
        <title>Genomic Encyclopedia of Type Strains, Phase IV (KMG-V): Genome sequencing to study the core and pangenomes of soil and plant-associated prokaryotes.</title>
        <authorList>
            <person name="Whitman W."/>
        </authorList>
    </citation>
    <scope>NUCLEOTIDE SEQUENCE [LARGE SCALE GENOMIC DNA]</scope>
    <source>
        <strain evidence="2 5">SEMIA 471</strain>
        <strain evidence="3 4">SEMIA 489</strain>
    </source>
</reference>
<dbReference type="PANTHER" id="PTHR43162:SF1">
    <property type="entry name" value="PRESTALK A DIFFERENTIATION PROTEIN A"/>
    <property type="match status" value="1"/>
</dbReference>
<dbReference type="InterPro" id="IPR036291">
    <property type="entry name" value="NAD(P)-bd_dom_sf"/>
</dbReference>
<evidence type="ECO:0000313" key="5">
    <source>
        <dbReference type="Proteomes" id="UP000557344"/>
    </source>
</evidence>
<evidence type="ECO:0000313" key="4">
    <source>
        <dbReference type="Proteomes" id="UP000523431"/>
    </source>
</evidence>
<name>A0A7W6VDT0_RHIET</name>
<dbReference type="Gene3D" id="3.40.50.720">
    <property type="entry name" value="NAD(P)-binding Rossmann-like Domain"/>
    <property type="match status" value="1"/>
</dbReference>
<accession>A0A7W6VDT0</accession>
<evidence type="ECO:0000259" key="1">
    <source>
        <dbReference type="Pfam" id="PF05368"/>
    </source>
</evidence>
<dbReference type="SUPFAM" id="SSF51735">
    <property type="entry name" value="NAD(P)-binding Rossmann-fold domains"/>
    <property type="match status" value="1"/>
</dbReference>
<dbReference type="Pfam" id="PF05368">
    <property type="entry name" value="NmrA"/>
    <property type="match status" value="1"/>
</dbReference>
<sequence length="289" mass="31175">MYIVVGGTGHVGSAVAQTLLDAGEAVTIVTRDRQKAGAWQQRGAEVAVADVHDVASLREVFRRGKRAFLLNPNADISSDTDREERETVRCLLRAIEGSGLEKVVAQSTLGAQPGKECGDLNVLYELEVGLRNQPIPASVIRAAYYYSNWDTMLEPVMKDGVLSTMLPADLKLPMVAPEDLGRVAARLLQAPIEQIGVYPVEGPERNSPNDVAAAFAAALGRAVRVDVIPRESWEDAYRSLGFSDAAARSYARMTALTADGPEYPEDPIRGSISLQTYIGKLVAAHRDAS</sequence>
<dbReference type="Proteomes" id="UP000557344">
    <property type="component" value="Unassembled WGS sequence"/>
</dbReference>
<dbReference type="RefSeq" id="WP_183843898.1">
    <property type="nucleotide sequence ID" value="NZ_JACIHU010000013.1"/>
</dbReference>